<evidence type="ECO:0000313" key="11">
    <source>
        <dbReference type="Proteomes" id="UP000027265"/>
    </source>
</evidence>
<dbReference type="EMBL" id="KL197732">
    <property type="protein sequence ID" value="KDQ53748.1"/>
    <property type="molecule type" value="Genomic_DNA"/>
</dbReference>
<dbReference type="GO" id="GO:0003682">
    <property type="term" value="F:chromatin binding"/>
    <property type="evidence" value="ECO:0007669"/>
    <property type="project" value="TreeGrafter"/>
</dbReference>
<dbReference type="Pfam" id="PF00856">
    <property type="entry name" value="SET"/>
    <property type="match status" value="1"/>
</dbReference>
<feature type="domain" description="SET" evidence="8">
    <location>
        <begin position="490"/>
        <end position="610"/>
    </location>
</feature>
<comment type="catalytic activity">
    <reaction evidence="6">
        <text>L-lysyl(27)-[histone H3] + 3 S-adenosyl-L-methionine = N(6),N(6),N(6)-trimethyl-L-lysyl(27)-[histone H3] + 3 S-adenosyl-L-homocysteine + 3 H(+)</text>
        <dbReference type="Rhea" id="RHEA:60292"/>
        <dbReference type="Rhea" id="RHEA-COMP:15535"/>
        <dbReference type="Rhea" id="RHEA-COMP:15548"/>
        <dbReference type="ChEBI" id="CHEBI:15378"/>
        <dbReference type="ChEBI" id="CHEBI:29969"/>
        <dbReference type="ChEBI" id="CHEBI:57856"/>
        <dbReference type="ChEBI" id="CHEBI:59789"/>
        <dbReference type="ChEBI" id="CHEBI:61961"/>
        <dbReference type="EC" id="2.1.1.356"/>
    </reaction>
</comment>
<dbReference type="SMART" id="SM00317">
    <property type="entry name" value="SET"/>
    <property type="match status" value="1"/>
</dbReference>
<dbReference type="InParanoid" id="A0A067PFR0"/>
<evidence type="ECO:0000256" key="3">
    <source>
        <dbReference type="ARBA" id="ARBA00022691"/>
    </source>
</evidence>
<dbReference type="PANTHER" id="PTHR45747:SF4">
    <property type="entry name" value="HISTONE-LYSINE N-METHYLTRANSFERASE E(Z)"/>
    <property type="match status" value="1"/>
</dbReference>
<dbReference type="InterPro" id="IPR001214">
    <property type="entry name" value="SET_dom"/>
</dbReference>
<dbReference type="InterPro" id="IPR026489">
    <property type="entry name" value="CXC_dom"/>
</dbReference>
<evidence type="ECO:0000256" key="7">
    <source>
        <dbReference type="SAM" id="MobiDB-lite"/>
    </source>
</evidence>
<keyword evidence="4" id="KW-0805">Transcription regulation</keyword>
<dbReference type="PROSITE" id="PS51633">
    <property type="entry name" value="CXC"/>
    <property type="match status" value="1"/>
</dbReference>
<evidence type="ECO:0000256" key="5">
    <source>
        <dbReference type="ARBA" id="ARBA00023163"/>
    </source>
</evidence>
<keyword evidence="1" id="KW-0489">Methyltransferase</keyword>
<dbReference type="SUPFAM" id="SSF82199">
    <property type="entry name" value="SET domain"/>
    <property type="match status" value="1"/>
</dbReference>
<keyword evidence="2" id="KW-0808">Transferase</keyword>
<evidence type="ECO:0008006" key="12">
    <source>
        <dbReference type="Google" id="ProtNLM"/>
    </source>
</evidence>
<evidence type="ECO:0000256" key="4">
    <source>
        <dbReference type="ARBA" id="ARBA00023015"/>
    </source>
</evidence>
<accession>A0A067PFR0</accession>
<dbReference type="STRING" id="933084.A0A067PFR0"/>
<dbReference type="Pfam" id="PF18264">
    <property type="entry name" value="preSET_CXC"/>
    <property type="match status" value="1"/>
</dbReference>
<dbReference type="GO" id="GO:0032259">
    <property type="term" value="P:methylation"/>
    <property type="evidence" value="ECO:0007669"/>
    <property type="project" value="UniProtKB-KW"/>
</dbReference>
<evidence type="ECO:0000256" key="2">
    <source>
        <dbReference type="ARBA" id="ARBA00022679"/>
    </source>
</evidence>
<reference evidence="11" key="1">
    <citation type="journal article" date="2014" name="Proc. Natl. Acad. Sci. U.S.A.">
        <title>Extensive sampling of basidiomycete genomes demonstrates inadequacy of the white-rot/brown-rot paradigm for wood decay fungi.</title>
        <authorList>
            <person name="Riley R."/>
            <person name="Salamov A.A."/>
            <person name="Brown D.W."/>
            <person name="Nagy L.G."/>
            <person name="Floudas D."/>
            <person name="Held B.W."/>
            <person name="Levasseur A."/>
            <person name="Lombard V."/>
            <person name="Morin E."/>
            <person name="Otillar R."/>
            <person name="Lindquist E.A."/>
            <person name="Sun H."/>
            <person name="LaButti K.M."/>
            <person name="Schmutz J."/>
            <person name="Jabbour D."/>
            <person name="Luo H."/>
            <person name="Baker S.E."/>
            <person name="Pisabarro A.G."/>
            <person name="Walton J.D."/>
            <person name="Blanchette R.A."/>
            <person name="Henrissat B."/>
            <person name="Martin F."/>
            <person name="Cullen D."/>
            <person name="Hibbett D.S."/>
            <person name="Grigoriev I.V."/>
        </authorList>
    </citation>
    <scope>NUCLEOTIDE SEQUENCE [LARGE SCALE GENOMIC DNA]</scope>
    <source>
        <strain evidence="11">MUCL 33604</strain>
    </source>
</reference>
<sequence length="616" mass="69780">MEGSSRLDRKYGTNECSELIQAVLRQVWEEFYAWEQPASRTAINSLLRNPAKHTEGTTTPPPLDLDNEVLSAFSEWSLDSHPETLQFIDYPEADSITTHIPTYTIELPVFQSHDAYEGSAPLSRNIHVGDDPDNMPFLPFADDPSFDFIDHQTAYKYLSWQDLPDPDLQVIVMETIHRLHTTYNLSLEQIESTGTLPISLFPTINSPGLLHMSKLRDWPAWPQLTLNSNLPLSAFGPPKAEDLYDRVTKSLRNFCPNLNCIDPYCYVHIEMNPMPPPKLPPFDNADEPTQKAPCGPHCFQLLREKENEAESWTAEESNELRTILQLCGDVPPCDLAILCLKPCYQVSTEKLRIMQEIERPVETDLASRYFSNAPPKKELKPDRNRLPPPPKEPCRHSGPCDQFYLTSTGHSLEHCHCAFNNTRCQRNCQCPTTCKNRWKGCDCHNGRRTAVCGSDSCVCRRAGRECDPEICLSCNARDQTHPCQNAHIQRGLSKRTLAKKSGMGYGMGLFLDEPAKIGDYISEYIGELIYEPTVDSRDDVARHRGRTYLFGLNEGVSVDSSLAGNEMRYINHSKKANCRAQMKLVNGEQRIGIYACRNIAKGVELSLDYGPKFFDR</sequence>
<gene>
    <name evidence="10" type="ORF">JAAARDRAFT_161438</name>
</gene>
<dbReference type="InterPro" id="IPR046341">
    <property type="entry name" value="SET_dom_sf"/>
</dbReference>
<dbReference type="GO" id="GO:0031507">
    <property type="term" value="P:heterochromatin formation"/>
    <property type="evidence" value="ECO:0007669"/>
    <property type="project" value="TreeGrafter"/>
</dbReference>
<keyword evidence="3" id="KW-0949">S-adenosyl-L-methionine</keyword>
<evidence type="ECO:0000259" key="9">
    <source>
        <dbReference type="PROSITE" id="PS51633"/>
    </source>
</evidence>
<evidence type="ECO:0000256" key="1">
    <source>
        <dbReference type="ARBA" id="ARBA00022603"/>
    </source>
</evidence>
<dbReference type="Gene3D" id="2.170.270.10">
    <property type="entry name" value="SET domain"/>
    <property type="match status" value="1"/>
</dbReference>
<dbReference type="GO" id="GO:0005634">
    <property type="term" value="C:nucleus"/>
    <property type="evidence" value="ECO:0007669"/>
    <property type="project" value="TreeGrafter"/>
</dbReference>
<feature type="domain" description="CXC" evidence="9">
    <location>
        <begin position="383"/>
        <end position="491"/>
    </location>
</feature>
<feature type="region of interest" description="Disordered" evidence="7">
    <location>
        <begin position="366"/>
        <end position="393"/>
    </location>
</feature>
<proteinExistence type="predicted"/>
<dbReference type="InterPro" id="IPR041355">
    <property type="entry name" value="Pre-SET_CXC"/>
</dbReference>
<dbReference type="HOGENOM" id="CLU_029951_0_0_1"/>
<feature type="compositionally biased region" description="Basic and acidic residues" evidence="7">
    <location>
        <begin position="375"/>
        <end position="385"/>
    </location>
</feature>
<evidence type="ECO:0000256" key="6">
    <source>
        <dbReference type="ARBA" id="ARBA00048568"/>
    </source>
</evidence>
<dbReference type="InterPro" id="IPR045318">
    <property type="entry name" value="EZH1/2-like"/>
</dbReference>
<keyword evidence="11" id="KW-1185">Reference proteome</keyword>
<name>A0A067PFR0_9AGAM</name>
<protein>
    <recommendedName>
        <fullName evidence="12">SET domain-containing protein</fullName>
    </recommendedName>
</protein>
<dbReference type="PROSITE" id="PS50280">
    <property type="entry name" value="SET"/>
    <property type="match status" value="1"/>
</dbReference>
<dbReference type="AlphaFoldDB" id="A0A067PFR0"/>
<evidence type="ECO:0000259" key="8">
    <source>
        <dbReference type="PROSITE" id="PS50280"/>
    </source>
</evidence>
<dbReference type="Proteomes" id="UP000027265">
    <property type="component" value="Unassembled WGS sequence"/>
</dbReference>
<organism evidence="10 11">
    <name type="scientific">Jaapia argillacea MUCL 33604</name>
    <dbReference type="NCBI Taxonomy" id="933084"/>
    <lineage>
        <taxon>Eukaryota</taxon>
        <taxon>Fungi</taxon>
        <taxon>Dikarya</taxon>
        <taxon>Basidiomycota</taxon>
        <taxon>Agaricomycotina</taxon>
        <taxon>Agaricomycetes</taxon>
        <taxon>Agaricomycetidae</taxon>
        <taxon>Jaapiales</taxon>
        <taxon>Jaapiaceae</taxon>
        <taxon>Jaapia</taxon>
    </lineage>
</organism>
<dbReference type="GO" id="GO:0140951">
    <property type="term" value="F:histone H3K27 trimethyltransferase activity"/>
    <property type="evidence" value="ECO:0007669"/>
    <property type="project" value="UniProtKB-EC"/>
</dbReference>
<evidence type="ECO:0000313" key="10">
    <source>
        <dbReference type="EMBL" id="KDQ53748.1"/>
    </source>
</evidence>
<dbReference type="OrthoDB" id="6141102at2759"/>
<dbReference type="PANTHER" id="PTHR45747">
    <property type="entry name" value="HISTONE-LYSINE N-METHYLTRANSFERASE E(Z)"/>
    <property type="match status" value="1"/>
</dbReference>
<keyword evidence="5" id="KW-0804">Transcription</keyword>